<evidence type="ECO:0000313" key="7">
    <source>
        <dbReference type="EMBL" id="CAA9377614.1"/>
    </source>
</evidence>
<keyword evidence="3" id="KW-0949">S-adenosyl-L-methionine</keyword>
<evidence type="ECO:0000256" key="1">
    <source>
        <dbReference type="ARBA" id="ARBA00022603"/>
    </source>
</evidence>
<evidence type="ECO:0000256" key="5">
    <source>
        <dbReference type="SAM" id="SignalP"/>
    </source>
</evidence>
<dbReference type="InterPro" id="IPR026170">
    <property type="entry name" value="FAM173A/B"/>
</dbReference>
<name>A0A6J4N4T3_9BACT</name>
<dbReference type="Gene3D" id="3.40.50.150">
    <property type="entry name" value="Vaccinia Virus protein VP39"/>
    <property type="match status" value="1"/>
</dbReference>
<dbReference type="SUPFAM" id="SSF53335">
    <property type="entry name" value="S-adenosyl-L-methionine-dependent methyltransferases"/>
    <property type="match status" value="1"/>
</dbReference>
<protein>
    <recommendedName>
        <fullName evidence="6">Methyltransferase domain-containing protein</fullName>
    </recommendedName>
</protein>
<feature type="chain" id="PRO_5026919969" description="Methyltransferase domain-containing protein" evidence="5">
    <location>
        <begin position="28"/>
        <end position="328"/>
    </location>
</feature>
<dbReference type="AlphaFoldDB" id="A0A6J4N4T3"/>
<sequence>MFKPVVNRPLLLVALLAFGLVAPTARGEDVEGKVVPYVPTPQEVVDKMLELAAPKKGEVLYDLGCGDGRIVVTAAKKFGVKGTGVDIDPERIKESNENAKEAGVTEQVKFVIKDLFKMDFKDADIITLYLLPTINEQLRPQLLKLRPGTRIVSHAFSMGDWEPDQEVTMEDPGNQNIYFWVIPAKAEGSHTVAVKGKDGESQEVTLDLKQKYQMVTGTATIGGEQVEISDGRLRGRTLSFTAGGEKYTAKIGKDEDEKKASVAEAEGDATDSAQPAADREEGEGEKSSDKAADEGQDKDAGAAETGTEAETETEGASEKADAPSEEKE</sequence>
<evidence type="ECO:0000259" key="6">
    <source>
        <dbReference type="Pfam" id="PF13847"/>
    </source>
</evidence>
<dbReference type="GO" id="GO:0016279">
    <property type="term" value="F:protein-lysine N-methyltransferase activity"/>
    <property type="evidence" value="ECO:0007669"/>
    <property type="project" value="InterPro"/>
</dbReference>
<accession>A0A6J4N4T3</accession>
<evidence type="ECO:0000256" key="3">
    <source>
        <dbReference type="ARBA" id="ARBA00022691"/>
    </source>
</evidence>
<dbReference type="CDD" id="cd02440">
    <property type="entry name" value="AdoMet_MTases"/>
    <property type="match status" value="1"/>
</dbReference>
<organism evidence="7">
    <name type="scientific">uncultured Phycisphaerae bacterium</name>
    <dbReference type="NCBI Taxonomy" id="904963"/>
    <lineage>
        <taxon>Bacteria</taxon>
        <taxon>Pseudomonadati</taxon>
        <taxon>Planctomycetota</taxon>
        <taxon>Phycisphaerae</taxon>
        <taxon>environmental samples</taxon>
    </lineage>
</organism>
<dbReference type="GO" id="GO:0032259">
    <property type="term" value="P:methylation"/>
    <property type="evidence" value="ECO:0007669"/>
    <property type="project" value="UniProtKB-KW"/>
</dbReference>
<feature type="compositionally biased region" description="Basic and acidic residues" evidence="4">
    <location>
        <begin position="284"/>
        <end position="301"/>
    </location>
</feature>
<dbReference type="PANTHER" id="PTHR13610">
    <property type="entry name" value="METHYLTRANSFERASE DOMAIN-CONTAINING PROTEIN"/>
    <property type="match status" value="1"/>
</dbReference>
<dbReference type="PANTHER" id="PTHR13610:SF11">
    <property type="entry name" value="METHYLTRANSFERASE DOMAIN-CONTAINING PROTEIN"/>
    <property type="match status" value="1"/>
</dbReference>
<dbReference type="Pfam" id="PF13847">
    <property type="entry name" value="Methyltransf_31"/>
    <property type="match status" value="1"/>
</dbReference>
<dbReference type="InterPro" id="IPR025714">
    <property type="entry name" value="Methyltranfer_dom"/>
</dbReference>
<proteinExistence type="predicted"/>
<dbReference type="EMBL" id="CADCUQ010000108">
    <property type="protein sequence ID" value="CAA9377614.1"/>
    <property type="molecule type" value="Genomic_DNA"/>
</dbReference>
<evidence type="ECO:0000256" key="4">
    <source>
        <dbReference type="SAM" id="MobiDB-lite"/>
    </source>
</evidence>
<keyword evidence="5" id="KW-0732">Signal</keyword>
<evidence type="ECO:0000256" key="2">
    <source>
        <dbReference type="ARBA" id="ARBA00022679"/>
    </source>
</evidence>
<keyword evidence="1" id="KW-0489">Methyltransferase</keyword>
<gene>
    <name evidence="7" type="ORF">AVDCRST_MAG64-397</name>
</gene>
<feature type="compositionally biased region" description="Basic and acidic residues" evidence="4">
    <location>
        <begin position="251"/>
        <end position="261"/>
    </location>
</feature>
<feature type="domain" description="Methyltransferase" evidence="6">
    <location>
        <begin position="55"/>
        <end position="127"/>
    </location>
</feature>
<feature type="signal peptide" evidence="5">
    <location>
        <begin position="1"/>
        <end position="27"/>
    </location>
</feature>
<feature type="region of interest" description="Disordered" evidence="4">
    <location>
        <begin position="251"/>
        <end position="328"/>
    </location>
</feature>
<keyword evidence="2" id="KW-0808">Transferase</keyword>
<feature type="compositionally biased region" description="Basic and acidic residues" evidence="4">
    <location>
        <begin position="316"/>
        <end position="328"/>
    </location>
</feature>
<reference evidence="7" key="1">
    <citation type="submission" date="2020-02" db="EMBL/GenBank/DDBJ databases">
        <authorList>
            <person name="Meier V. D."/>
        </authorList>
    </citation>
    <scope>NUCLEOTIDE SEQUENCE</scope>
    <source>
        <strain evidence="7">AVDCRST_MAG64</strain>
    </source>
</reference>
<dbReference type="InterPro" id="IPR029063">
    <property type="entry name" value="SAM-dependent_MTases_sf"/>
</dbReference>